<name>A0A5B9GJK4_9PROT</name>
<feature type="region of interest" description="Disordered" evidence="1">
    <location>
        <begin position="1"/>
        <end position="20"/>
    </location>
</feature>
<evidence type="ECO:0000259" key="2">
    <source>
        <dbReference type="Pfam" id="PF04865"/>
    </source>
</evidence>
<dbReference type="EMBL" id="CP042808">
    <property type="protein sequence ID" value="QEE85967.1"/>
    <property type="molecule type" value="Genomic_DNA"/>
</dbReference>
<gene>
    <name evidence="3" type="ORF">EOV40_009775</name>
</gene>
<dbReference type="KEGG" id="aoy:EOV40_009775"/>
<organism evidence="3 4">
    <name type="scientific">Acetobacter oryzoeni</name>
    <dbReference type="NCBI Taxonomy" id="2500548"/>
    <lineage>
        <taxon>Bacteria</taxon>
        <taxon>Pseudomonadati</taxon>
        <taxon>Pseudomonadota</taxon>
        <taxon>Alphaproteobacteria</taxon>
        <taxon>Acetobacterales</taxon>
        <taxon>Acetobacteraceae</taxon>
        <taxon>Acetobacter</taxon>
    </lineage>
</organism>
<accession>A0A5B9GJK4</accession>
<sequence length="405" mass="41356">MTMSDTLTTGTTSVPAPSLTDAGFVSPAETDILSGALADINAAFGNNLNTALSTPQGQLAMTLTAILGDAYDQMLAVFNGVDPARASGRMQDAIGDIYFLERLPATSTVVSVACSGAANAVIPQGTLVQDGNGNTYAAANDITLDATGAGAGDFACTVTGPIACPANTIEIYQSVVGLSSVSNAADGIIGSDVEGRQHFEVRRRASVAKNATGSVSAIRGAVLSVAGVNDAYACDNPNDTPITVDDVTISPHSVYVCVDGGSDADVAAAIRQKKPAGCGYTGTTAVVDNNAADGAQTVLFSRAQKAPVFLSVVLVKSASTPNNFSNLVQDAIIDAFYGEGSEYELKIDSMLYASQFYDIVQGIGSWAKLLSITMGLSPEPSGLFISVGADSIPEILPENITVSVV</sequence>
<feature type="domain" description="Baseplate protein J-like barrel" evidence="2">
    <location>
        <begin position="112"/>
        <end position="187"/>
    </location>
</feature>
<protein>
    <recommendedName>
        <fullName evidence="2">Baseplate protein J-like barrel domain-containing protein</fullName>
    </recommendedName>
</protein>
<keyword evidence="4" id="KW-1185">Reference proteome</keyword>
<dbReference type="Pfam" id="PF04865">
    <property type="entry name" value="Baseplate_J"/>
    <property type="match status" value="1"/>
</dbReference>
<dbReference type="InterPro" id="IPR006949">
    <property type="entry name" value="Barrel_Baseplate_J-like"/>
</dbReference>
<proteinExistence type="predicted"/>
<dbReference type="Proteomes" id="UP000287027">
    <property type="component" value="Chromosome"/>
</dbReference>
<evidence type="ECO:0000313" key="3">
    <source>
        <dbReference type="EMBL" id="QEE85967.1"/>
    </source>
</evidence>
<evidence type="ECO:0000313" key="4">
    <source>
        <dbReference type="Proteomes" id="UP000287027"/>
    </source>
</evidence>
<feature type="compositionally biased region" description="Low complexity" evidence="1">
    <location>
        <begin position="1"/>
        <end position="13"/>
    </location>
</feature>
<reference evidence="3 4" key="1">
    <citation type="submission" date="2019-08" db="EMBL/GenBank/DDBJ databases">
        <title>Acetobacter oryzioeni sp. nov., isolated from Korean rice wine vinegar.</title>
        <authorList>
            <person name="Baek J.H."/>
            <person name="Kim K.H."/>
            <person name="Jeon C.O."/>
            <person name="Han D.M."/>
        </authorList>
    </citation>
    <scope>NUCLEOTIDE SEQUENCE [LARGE SCALE GENOMIC DNA]</scope>
    <source>
        <strain evidence="3 4">B6</strain>
    </source>
</reference>
<evidence type="ECO:0000256" key="1">
    <source>
        <dbReference type="SAM" id="MobiDB-lite"/>
    </source>
</evidence>
<dbReference type="AlphaFoldDB" id="A0A5B9GJK4"/>